<protein>
    <submittedName>
        <fullName evidence="1">Uncharacterized protein</fullName>
    </submittedName>
</protein>
<accession>A0AA35ZJC9</accession>
<dbReference type="AlphaFoldDB" id="A0AA35ZJC9"/>
<dbReference type="Proteomes" id="UP001177003">
    <property type="component" value="Chromosome 7"/>
</dbReference>
<proteinExistence type="predicted"/>
<dbReference type="EMBL" id="OX465083">
    <property type="protein sequence ID" value="CAI9293678.1"/>
    <property type="molecule type" value="Genomic_DNA"/>
</dbReference>
<evidence type="ECO:0000313" key="1">
    <source>
        <dbReference type="EMBL" id="CAI9293678.1"/>
    </source>
</evidence>
<sequence length="291" mass="32454">MFVISDSRNFHFVGSIPEVILERVSIYSEIIQIYRKIPKLGERVIAPTLQVVLDAGDAPKRKAKSTVVTEELDEDTISDVLFNDDIQTSDTTANESDIPKQTQQQVIQTETSKNPILNLSQPPVVPNKAFTSNLIANTSFPTTTIHVHIIFTIPETTFTDFTIQIPISQRKLEPIFIESTRTTSISQPQATSTSEILIYEPIVFEADPGVDEYITSEPISTSVAPVSTSVPDLEPINSSPLVHDTSLFELDVDFMVANEPNISEPYVAIRVTTFNDDESKLMTRQDNHFLI</sequence>
<keyword evidence="2" id="KW-1185">Reference proteome</keyword>
<organism evidence="1 2">
    <name type="scientific">Lactuca saligna</name>
    <name type="common">Willowleaf lettuce</name>
    <dbReference type="NCBI Taxonomy" id="75948"/>
    <lineage>
        <taxon>Eukaryota</taxon>
        <taxon>Viridiplantae</taxon>
        <taxon>Streptophyta</taxon>
        <taxon>Embryophyta</taxon>
        <taxon>Tracheophyta</taxon>
        <taxon>Spermatophyta</taxon>
        <taxon>Magnoliopsida</taxon>
        <taxon>eudicotyledons</taxon>
        <taxon>Gunneridae</taxon>
        <taxon>Pentapetalae</taxon>
        <taxon>asterids</taxon>
        <taxon>campanulids</taxon>
        <taxon>Asterales</taxon>
        <taxon>Asteraceae</taxon>
        <taxon>Cichorioideae</taxon>
        <taxon>Cichorieae</taxon>
        <taxon>Lactucinae</taxon>
        <taxon>Lactuca</taxon>
    </lineage>
</organism>
<gene>
    <name evidence="1" type="ORF">LSALG_LOCUS32698</name>
</gene>
<evidence type="ECO:0000313" key="2">
    <source>
        <dbReference type="Proteomes" id="UP001177003"/>
    </source>
</evidence>
<reference evidence="1" key="1">
    <citation type="submission" date="2023-04" db="EMBL/GenBank/DDBJ databases">
        <authorList>
            <person name="Vijverberg K."/>
            <person name="Xiong W."/>
            <person name="Schranz E."/>
        </authorList>
    </citation>
    <scope>NUCLEOTIDE SEQUENCE</scope>
</reference>
<name>A0AA35ZJC9_LACSI</name>